<evidence type="ECO:0000256" key="5">
    <source>
        <dbReference type="ARBA" id="ARBA00022989"/>
    </source>
</evidence>
<dbReference type="OMA" id="GYDRYWT"/>
<comment type="caution">
    <text evidence="10">The sequence shown here is derived from an EMBL/GenBank/DDBJ whole genome shotgun (WGS) entry which is preliminary data.</text>
</comment>
<reference evidence="10 11" key="1">
    <citation type="submission" date="2016-03" db="EMBL/GenBank/DDBJ databases">
        <title>Whole genome sequencing of Grifola frondosa 9006-11.</title>
        <authorList>
            <person name="Min B."/>
            <person name="Park H."/>
            <person name="Kim J.-G."/>
            <person name="Cho H."/>
            <person name="Oh Y.-L."/>
            <person name="Kong W.-S."/>
            <person name="Choi I.-G."/>
        </authorList>
    </citation>
    <scope>NUCLEOTIDE SEQUENCE [LARGE SCALE GENOMIC DNA]</scope>
    <source>
        <strain evidence="10 11">9006-11</strain>
    </source>
</reference>
<dbReference type="Proteomes" id="UP000092993">
    <property type="component" value="Unassembled WGS sequence"/>
</dbReference>
<evidence type="ECO:0000256" key="3">
    <source>
        <dbReference type="ARBA" id="ARBA00022475"/>
    </source>
</evidence>
<organism evidence="10 11">
    <name type="scientific">Grifola frondosa</name>
    <name type="common">Maitake</name>
    <name type="synonym">Polyporus frondosus</name>
    <dbReference type="NCBI Taxonomy" id="5627"/>
    <lineage>
        <taxon>Eukaryota</taxon>
        <taxon>Fungi</taxon>
        <taxon>Dikarya</taxon>
        <taxon>Basidiomycota</taxon>
        <taxon>Agaricomycotina</taxon>
        <taxon>Agaricomycetes</taxon>
        <taxon>Polyporales</taxon>
        <taxon>Grifolaceae</taxon>
        <taxon>Grifola</taxon>
    </lineage>
</organism>
<name>A0A1C7LMH0_GRIFR</name>
<dbReference type="EMBL" id="LUGG01000038">
    <property type="protein sequence ID" value="OBZ65933.1"/>
    <property type="molecule type" value="Genomic_DNA"/>
</dbReference>
<evidence type="ECO:0000256" key="2">
    <source>
        <dbReference type="ARBA" id="ARBA00022448"/>
    </source>
</evidence>
<feature type="region of interest" description="Disordered" evidence="8">
    <location>
        <begin position="227"/>
        <end position="251"/>
    </location>
</feature>
<keyword evidence="5 9" id="KW-1133">Transmembrane helix</keyword>
<evidence type="ECO:0000256" key="1">
    <source>
        <dbReference type="ARBA" id="ARBA00004651"/>
    </source>
</evidence>
<keyword evidence="7 9" id="KW-0472">Membrane</keyword>
<comment type="subcellular location">
    <subcellularLocation>
        <location evidence="1">Cell membrane</location>
        <topology evidence="1">Multi-pass membrane protein</topology>
    </subcellularLocation>
</comment>
<dbReference type="AlphaFoldDB" id="A0A1C7LMH0"/>
<sequence length="557" mass="62254">MADAFSASSSIVGKQRSSTGHVLLPASESRHNSVIVHLVPTRTLVRWTFGRGTVIWRIWPAVLLHTLFAAAVVSLSLRTKVHLGIPNVMLTLLGVVIGFVISYRAISGYDRYWQGRSALKPPSDAEKNGEKVKVEVSVVERVMAEKNMALDLVEGYAIALKHHLRSERGIYYEDLYPLVRPLHEHAHHAHHDHDHERGRQPKASPDKSAPTVVESPSILQVELPSSSANGTATLDARPSAATHTQDAFRNPVIPPLNAYGAVLTPVPPPHPRVDSEDSISSERRPLLPGSVPPRPRRSPFNSVFADLVPFSNVWRVLGWMLGWRQRSSDVEGQEREQNGDDVVDVTQPGARPNPYSRMRLNTETSRRLGLSHVKHRPRLAGGGENLPLEIVRCLSIWLSVLDTRGCVPGSALGPMIGCMTNFEDHLSTLERILTTPLPFVYSVHIRHTVWIYLFFLPFQLVDLFGWYAIPGVGIAAFIYLGLVASGEELEQPFGYDENDLDLDFFCREVVHADIERLKRMPCPNVYLDMHHTGDRIELENPSDMENMPIDRVFGGRH</sequence>
<keyword evidence="4 9" id="KW-0812">Transmembrane</keyword>
<feature type="transmembrane region" description="Helical" evidence="9">
    <location>
        <begin position="464"/>
        <end position="484"/>
    </location>
</feature>
<evidence type="ECO:0000256" key="4">
    <source>
        <dbReference type="ARBA" id="ARBA00022692"/>
    </source>
</evidence>
<feature type="transmembrane region" description="Helical" evidence="9">
    <location>
        <begin position="83"/>
        <end position="106"/>
    </location>
</feature>
<dbReference type="OrthoDB" id="1368at2759"/>
<evidence type="ECO:0000256" key="8">
    <source>
        <dbReference type="SAM" id="MobiDB-lite"/>
    </source>
</evidence>
<keyword evidence="2" id="KW-0813">Transport</keyword>
<dbReference type="PANTHER" id="PTHR33281">
    <property type="entry name" value="UPF0187 PROTEIN YNEE"/>
    <property type="match status" value="1"/>
</dbReference>
<feature type="compositionally biased region" description="Basic and acidic residues" evidence="8">
    <location>
        <begin position="271"/>
        <end position="285"/>
    </location>
</feature>
<feature type="transmembrane region" description="Helical" evidence="9">
    <location>
        <begin position="54"/>
        <end position="77"/>
    </location>
</feature>
<keyword evidence="6" id="KW-0406">Ion transport</keyword>
<dbReference type="InterPro" id="IPR044669">
    <property type="entry name" value="YneE/VCCN1/2-like"/>
</dbReference>
<gene>
    <name evidence="10" type="ORF">A0H81_14067</name>
</gene>
<dbReference type="Pfam" id="PF25539">
    <property type="entry name" value="Bestrophin_2"/>
    <property type="match status" value="2"/>
</dbReference>
<dbReference type="STRING" id="5627.A0A1C7LMH0"/>
<evidence type="ECO:0000256" key="6">
    <source>
        <dbReference type="ARBA" id="ARBA00023065"/>
    </source>
</evidence>
<protein>
    <submittedName>
        <fullName evidence="10">Uncharacterized protein</fullName>
    </submittedName>
</protein>
<keyword evidence="11" id="KW-1185">Reference proteome</keyword>
<accession>A0A1C7LMH0</accession>
<dbReference type="GO" id="GO:0005254">
    <property type="term" value="F:chloride channel activity"/>
    <property type="evidence" value="ECO:0007669"/>
    <property type="project" value="InterPro"/>
</dbReference>
<feature type="region of interest" description="Disordered" evidence="8">
    <location>
        <begin position="265"/>
        <end position="295"/>
    </location>
</feature>
<keyword evidence="3" id="KW-1003">Cell membrane</keyword>
<evidence type="ECO:0000256" key="7">
    <source>
        <dbReference type="ARBA" id="ARBA00023136"/>
    </source>
</evidence>
<evidence type="ECO:0000256" key="9">
    <source>
        <dbReference type="SAM" id="Phobius"/>
    </source>
</evidence>
<dbReference type="PANTHER" id="PTHR33281:SF19">
    <property type="entry name" value="VOLTAGE-DEPENDENT ANION CHANNEL-FORMING PROTEIN YNEE"/>
    <property type="match status" value="1"/>
</dbReference>
<evidence type="ECO:0000313" key="11">
    <source>
        <dbReference type="Proteomes" id="UP000092993"/>
    </source>
</evidence>
<evidence type="ECO:0000313" key="10">
    <source>
        <dbReference type="EMBL" id="OBZ65933.1"/>
    </source>
</evidence>
<feature type="region of interest" description="Disordered" evidence="8">
    <location>
        <begin position="330"/>
        <end position="357"/>
    </location>
</feature>
<dbReference type="GO" id="GO:0005886">
    <property type="term" value="C:plasma membrane"/>
    <property type="evidence" value="ECO:0007669"/>
    <property type="project" value="UniProtKB-SubCell"/>
</dbReference>
<feature type="region of interest" description="Disordered" evidence="8">
    <location>
        <begin position="186"/>
        <end position="213"/>
    </location>
</feature>
<proteinExistence type="predicted"/>